<keyword evidence="1" id="KW-0472">Membrane</keyword>
<keyword evidence="1" id="KW-0812">Transmembrane</keyword>
<dbReference type="Gene3D" id="1.10.1760.20">
    <property type="match status" value="1"/>
</dbReference>
<keyword evidence="1" id="KW-1133">Transmembrane helix</keyword>
<dbReference type="RefSeq" id="WP_138156182.1">
    <property type="nucleotide sequence ID" value="NZ_CP039381.1"/>
</dbReference>
<feature type="transmembrane region" description="Helical" evidence="1">
    <location>
        <begin position="28"/>
        <end position="55"/>
    </location>
</feature>
<feature type="transmembrane region" description="Helical" evidence="1">
    <location>
        <begin position="162"/>
        <end position="183"/>
    </location>
</feature>
<dbReference type="AlphaFoldDB" id="A0A4P8XT13"/>
<sequence>MDSFVNFFKKIPNKFASSAKELGKVQGIAIIAMLLALRVVLGMFANIGLAFNPYVKIGFTFLPMALVAYYFGPVCSMITACLGDVLSYVFAPAGASFTPGITAGYIIEACLLGIILYKEKISLPRTIICEVLVTLIGSLAINTYFIYMFYGLTYLQLLGLRAATLIPWAIIEGILVAVVVKALNRVPAISKNLPTT</sequence>
<dbReference type="NCBIfam" id="TIGR04518">
    <property type="entry name" value="ECF_S_folT_fam"/>
    <property type="match status" value="1"/>
</dbReference>
<reference evidence="2 3" key="1">
    <citation type="submission" date="2019-04" db="EMBL/GenBank/DDBJ databases">
        <authorList>
            <person name="Embree M."/>
            <person name="Gaffney J.R."/>
        </authorList>
    </citation>
    <scope>NUCLEOTIDE SEQUENCE [LARGE SCALE GENOMIC DNA]</scope>
    <source>
        <strain evidence="2 3">JE7A12</strain>
    </source>
</reference>
<gene>
    <name evidence="2" type="ORF">E5Z56_01310</name>
</gene>
<dbReference type="KEGG" id="ruj:E5Z56_01310"/>
<dbReference type="OrthoDB" id="4624at2"/>
<dbReference type="InterPro" id="IPR024529">
    <property type="entry name" value="ECF_trnsprt_substrate-spec"/>
</dbReference>
<evidence type="ECO:0000313" key="2">
    <source>
        <dbReference type="EMBL" id="QCT06086.1"/>
    </source>
</evidence>
<dbReference type="InterPro" id="IPR030949">
    <property type="entry name" value="ECF_S_folate_fam"/>
</dbReference>
<organism evidence="2 3">
    <name type="scientific">Ruminococcus bovis</name>
    <dbReference type="NCBI Taxonomy" id="2564099"/>
    <lineage>
        <taxon>Bacteria</taxon>
        <taxon>Bacillati</taxon>
        <taxon>Bacillota</taxon>
        <taxon>Clostridia</taxon>
        <taxon>Eubacteriales</taxon>
        <taxon>Oscillospiraceae</taxon>
        <taxon>Ruminococcus</taxon>
    </lineage>
</organism>
<feature type="transmembrane region" description="Helical" evidence="1">
    <location>
        <begin position="129"/>
        <end position="150"/>
    </location>
</feature>
<feature type="transmembrane region" description="Helical" evidence="1">
    <location>
        <begin position="67"/>
        <end position="91"/>
    </location>
</feature>
<evidence type="ECO:0000313" key="3">
    <source>
        <dbReference type="Proteomes" id="UP000301475"/>
    </source>
</evidence>
<protein>
    <submittedName>
        <fullName evidence="2">Folate family ECF transporter S component</fullName>
    </submittedName>
</protein>
<dbReference type="GO" id="GO:0022857">
    <property type="term" value="F:transmembrane transporter activity"/>
    <property type="evidence" value="ECO:0007669"/>
    <property type="project" value="InterPro"/>
</dbReference>
<accession>A0A4P8XT13</accession>
<feature type="transmembrane region" description="Helical" evidence="1">
    <location>
        <begin position="97"/>
        <end position="117"/>
    </location>
</feature>
<dbReference type="EMBL" id="CP039381">
    <property type="protein sequence ID" value="QCT06086.1"/>
    <property type="molecule type" value="Genomic_DNA"/>
</dbReference>
<dbReference type="Proteomes" id="UP000301475">
    <property type="component" value="Chromosome"/>
</dbReference>
<proteinExistence type="predicted"/>
<keyword evidence="3" id="KW-1185">Reference proteome</keyword>
<name>A0A4P8XT13_9FIRM</name>
<dbReference type="Pfam" id="PF12822">
    <property type="entry name" value="ECF_trnsprt"/>
    <property type="match status" value="1"/>
</dbReference>
<evidence type="ECO:0000256" key="1">
    <source>
        <dbReference type="SAM" id="Phobius"/>
    </source>
</evidence>